<gene>
    <name evidence="3" type="ORF">BJ554DRAFT_4545</name>
</gene>
<dbReference type="InterPro" id="IPR033647">
    <property type="entry name" value="Aar2_N"/>
</dbReference>
<protein>
    <submittedName>
        <fullName evidence="3">AAR2 protein-domain-containing protein</fullName>
    </submittedName>
</protein>
<dbReference type="InterPro" id="IPR007946">
    <property type="entry name" value="AAR2"/>
</dbReference>
<comment type="caution">
    <text evidence="3">The sequence shown here is derived from an EMBL/GenBank/DDBJ whole genome shotgun (WGS) entry which is preliminary data.</text>
</comment>
<dbReference type="EMBL" id="JAEFCI010012643">
    <property type="protein sequence ID" value="KAG5455881.1"/>
    <property type="molecule type" value="Genomic_DNA"/>
</dbReference>
<reference evidence="3 4" key="1">
    <citation type="journal article" name="Sci. Rep.">
        <title>Genome-scale phylogenetic analyses confirm Olpidium as the closest living zoosporic fungus to the non-flagellated, terrestrial fungi.</title>
        <authorList>
            <person name="Chang Y."/>
            <person name="Rochon D."/>
            <person name="Sekimoto S."/>
            <person name="Wang Y."/>
            <person name="Chovatia M."/>
            <person name="Sandor L."/>
            <person name="Salamov A."/>
            <person name="Grigoriev I.V."/>
            <person name="Stajich J.E."/>
            <person name="Spatafora J.W."/>
        </authorList>
    </citation>
    <scope>NUCLEOTIDE SEQUENCE [LARGE SCALE GENOMIC DNA]</scope>
    <source>
        <strain evidence="3">S191</strain>
    </source>
</reference>
<dbReference type="CDD" id="cd13777">
    <property type="entry name" value="Aar2_N"/>
    <property type="match status" value="1"/>
</dbReference>
<proteinExistence type="predicted"/>
<evidence type="ECO:0000313" key="3">
    <source>
        <dbReference type="EMBL" id="KAG5455881.1"/>
    </source>
</evidence>
<keyword evidence="4" id="KW-1185">Reference proteome</keyword>
<evidence type="ECO:0000256" key="1">
    <source>
        <dbReference type="SAM" id="MobiDB-lite"/>
    </source>
</evidence>
<accession>A0A8H7ZML8</accession>
<dbReference type="PANTHER" id="PTHR12689:SF4">
    <property type="entry name" value="PROTEIN AAR2 HOMOLOG"/>
    <property type="match status" value="1"/>
</dbReference>
<dbReference type="Gene3D" id="2.60.34.20">
    <property type="match status" value="1"/>
</dbReference>
<evidence type="ECO:0000313" key="4">
    <source>
        <dbReference type="Proteomes" id="UP000673691"/>
    </source>
</evidence>
<dbReference type="Proteomes" id="UP000673691">
    <property type="component" value="Unassembled WGS sequence"/>
</dbReference>
<dbReference type="InterPro" id="IPR038516">
    <property type="entry name" value="AAR2_N_sf"/>
</dbReference>
<dbReference type="PANTHER" id="PTHR12689">
    <property type="entry name" value="A1 CISTRON SPLICING FACTOR AAR2-RELATED"/>
    <property type="match status" value="1"/>
</dbReference>
<feature type="domain" description="AAR2 N-terminal" evidence="2">
    <location>
        <begin position="48"/>
        <end position="215"/>
    </location>
</feature>
<dbReference type="AlphaFoldDB" id="A0A8H7ZML8"/>
<feature type="non-terminal residue" evidence="3">
    <location>
        <position position="290"/>
    </location>
</feature>
<feature type="region of interest" description="Disordered" evidence="1">
    <location>
        <begin position="22"/>
        <end position="47"/>
    </location>
</feature>
<evidence type="ECO:0000259" key="2">
    <source>
        <dbReference type="Pfam" id="PF20981"/>
    </source>
</evidence>
<feature type="compositionally biased region" description="Gly residues" evidence="1">
    <location>
        <begin position="29"/>
        <end position="38"/>
    </location>
</feature>
<organism evidence="3 4">
    <name type="scientific">Olpidium bornovanus</name>
    <dbReference type="NCBI Taxonomy" id="278681"/>
    <lineage>
        <taxon>Eukaryota</taxon>
        <taxon>Fungi</taxon>
        <taxon>Fungi incertae sedis</taxon>
        <taxon>Olpidiomycota</taxon>
        <taxon>Olpidiomycotina</taxon>
        <taxon>Olpidiomycetes</taxon>
        <taxon>Olpidiales</taxon>
        <taxon>Olpidiaceae</taxon>
        <taxon>Olpidium</taxon>
    </lineage>
</organism>
<name>A0A8H7ZML8_9FUNG</name>
<dbReference type="GO" id="GO:0000244">
    <property type="term" value="P:spliceosomal tri-snRNP complex assembly"/>
    <property type="evidence" value="ECO:0007669"/>
    <property type="project" value="TreeGrafter"/>
</dbReference>
<dbReference type="Pfam" id="PF20981">
    <property type="entry name" value="AAR2_1st"/>
    <property type="match status" value="1"/>
</dbReference>
<sequence length="290" mass="30762">MDPQTATALFDRGAFFVFADAPIPDNEEAGGGAGSGSGGERENEAAAGAPPALSFGIDLHIWTAGEKFMGMKLVPPGLHCVHYSLADLCEPKILFLAALASATRTLCRTPVVIVVDTPSRFPSAPAGISRVSAALQVVVKKWDPHAENWFPDSQVGEDERERYRVKSLRFAPRPLPLVSDRRLGPYPLTAETSTYERWKALTSFVTPGVLKTVLPAGGLLTSATCPEPEPGTDGVVPGPERNAIPAARQQGAPGTHSAFPAQTIPSVTAHFADFDLRKSFPKGAAPELIT</sequence>
<dbReference type="OrthoDB" id="201752at2759"/>